<evidence type="ECO:0000256" key="4">
    <source>
        <dbReference type="ARBA" id="ARBA00023136"/>
    </source>
</evidence>
<proteinExistence type="predicted"/>
<accession>A0A4R1YYJ1</accession>
<keyword evidence="6" id="KW-0808">Transferase</keyword>
<dbReference type="RefSeq" id="WP_243641966.1">
    <property type="nucleotide sequence ID" value="NZ_SLVM01000005.1"/>
</dbReference>
<sequence length="154" mass="17331">MKRLIHLIHHVELPPVWLALFAALAWLQARLFPMEVTGRAGDVIGTGLVGAGLAVMGWAALQFLLARTSLIPRMRPDTLVTTGLYRFSRNPIYLADVAILLGLILIWDALPSLILVPLFVKVIEARFIRHEETLLRAHFGPAFDAYCARVRRWL</sequence>
<dbReference type="PANTHER" id="PTHR12714:SF24">
    <property type="entry name" value="SLR1182 PROTEIN"/>
    <property type="match status" value="1"/>
</dbReference>
<evidence type="ECO:0000256" key="3">
    <source>
        <dbReference type="ARBA" id="ARBA00022989"/>
    </source>
</evidence>
<reference evidence="6 7" key="1">
    <citation type="submission" date="2019-03" db="EMBL/GenBank/DDBJ databases">
        <title>Genomic Encyclopedia of Type Strains, Phase IV (KMG-IV): sequencing the most valuable type-strain genomes for metagenomic binning, comparative biology and taxonomic classification.</title>
        <authorList>
            <person name="Goeker M."/>
        </authorList>
    </citation>
    <scope>NUCLEOTIDE SEQUENCE [LARGE SCALE GENOMIC DNA]</scope>
    <source>
        <strain evidence="6 7">DSM 21153</strain>
    </source>
</reference>
<feature type="transmembrane region" description="Helical" evidence="5">
    <location>
        <begin position="43"/>
        <end position="65"/>
    </location>
</feature>
<feature type="transmembrane region" description="Helical" evidence="5">
    <location>
        <begin position="12"/>
        <end position="31"/>
    </location>
</feature>
<keyword evidence="6" id="KW-0489">Methyltransferase</keyword>
<evidence type="ECO:0000256" key="1">
    <source>
        <dbReference type="ARBA" id="ARBA00004127"/>
    </source>
</evidence>
<dbReference type="EMBL" id="SLVM01000005">
    <property type="protein sequence ID" value="TCM86096.1"/>
    <property type="molecule type" value="Genomic_DNA"/>
</dbReference>
<dbReference type="Gene3D" id="1.20.120.1630">
    <property type="match status" value="1"/>
</dbReference>
<name>A0A4R1YYJ1_9RHOB</name>
<evidence type="ECO:0000256" key="5">
    <source>
        <dbReference type="SAM" id="Phobius"/>
    </source>
</evidence>
<evidence type="ECO:0000313" key="6">
    <source>
        <dbReference type="EMBL" id="TCM86096.1"/>
    </source>
</evidence>
<dbReference type="GO" id="GO:0012505">
    <property type="term" value="C:endomembrane system"/>
    <property type="evidence" value="ECO:0007669"/>
    <property type="project" value="UniProtKB-SubCell"/>
</dbReference>
<dbReference type="PANTHER" id="PTHR12714">
    <property type="entry name" value="PROTEIN-S ISOPRENYLCYSTEINE O-METHYLTRANSFERASE"/>
    <property type="match status" value="1"/>
</dbReference>
<protein>
    <submittedName>
        <fullName evidence="6">Protein-S-isoprenylcysteine O-methyltransferase Ste14</fullName>
    </submittedName>
</protein>
<evidence type="ECO:0000313" key="7">
    <source>
        <dbReference type="Proteomes" id="UP000295277"/>
    </source>
</evidence>
<gene>
    <name evidence="6" type="ORF">EV216_10561</name>
</gene>
<dbReference type="GO" id="GO:0032259">
    <property type="term" value="P:methylation"/>
    <property type="evidence" value="ECO:0007669"/>
    <property type="project" value="UniProtKB-KW"/>
</dbReference>
<organism evidence="6 7">
    <name type="scientific">Rhodovulum steppense</name>
    <dbReference type="NCBI Taxonomy" id="540251"/>
    <lineage>
        <taxon>Bacteria</taxon>
        <taxon>Pseudomonadati</taxon>
        <taxon>Pseudomonadota</taxon>
        <taxon>Alphaproteobacteria</taxon>
        <taxon>Rhodobacterales</taxon>
        <taxon>Paracoccaceae</taxon>
        <taxon>Rhodovulum</taxon>
    </lineage>
</organism>
<keyword evidence="3 5" id="KW-1133">Transmembrane helix</keyword>
<dbReference type="AlphaFoldDB" id="A0A4R1YYJ1"/>
<keyword evidence="2 5" id="KW-0812">Transmembrane</keyword>
<keyword evidence="4 5" id="KW-0472">Membrane</keyword>
<keyword evidence="7" id="KW-1185">Reference proteome</keyword>
<dbReference type="Proteomes" id="UP000295277">
    <property type="component" value="Unassembled WGS sequence"/>
</dbReference>
<dbReference type="InterPro" id="IPR007318">
    <property type="entry name" value="Phopholipid_MeTrfase"/>
</dbReference>
<evidence type="ECO:0000256" key="2">
    <source>
        <dbReference type="ARBA" id="ARBA00022692"/>
    </source>
</evidence>
<dbReference type="Pfam" id="PF04191">
    <property type="entry name" value="PEMT"/>
    <property type="match status" value="1"/>
</dbReference>
<comment type="subcellular location">
    <subcellularLocation>
        <location evidence="1">Endomembrane system</location>
        <topology evidence="1">Multi-pass membrane protein</topology>
    </subcellularLocation>
</comment>
<feature type="transmembrane region" description="Helical" evidence="5">
    <location>
        <begin position="93"/>
        <end position="120"/>
    </location>
</feature>
<comment type="caution">
    <text evidence="6">The sequence shown here is derived from an EMBL/GenBank/DDBJ whole genome shotgun (WGS) entry which is preliminary data.</text>
</comment>
<dbReference type="GO" id="GO:0008168">
    <property type="term" value="F:methyltransferase activity"/>
    <property type="evidence" value="ECO:0007669"/>
    <property type="project" value="UniProtKB-KW"/>
</dbReference>